<keyword evidence="2" id="KW-1185">Reference proteome</keyword>
<dbReference type="AlphaFoldDB" id="A0A367EYC4"/>
<gene>
    <name evidence="1" type="ORF">DQ384_35235</name>
</gene>
<comment type="caution">
    <text evidence="1">The sequence shown here is derived from an EMBL/GenBank/DDBJ whole genome shotgun (WGS) entry which is preliminary data.</text>
</comment>
<proteinExistence type="predicted"/>
<accession>A0A367EYC4</accession>
<evidence type="ECO:0000313" key="2">
    <source>
        <dbReference type="Proteomes" id="UP000253094"/>
    </source>
</evidence>
<organism evidence="1 2">
    <name type="scientific">Sphaerisporangium album</name>
    <dbReference type="NCBI Taxonomy" id="509200"/>
    <lineage>
        <taxon>Bacteria</taxon>
        <taxon>Bacillati</taxon>
        <taxon>Actinomycetota</taxon>
        <taxon>Actinomycetes</taxon>
        <taxon>Streptosporangiales</taxon>
        <taxon>Streptosporangiaceae</taxon>
        <taxon>Sphaerisporangium</taxon>
    </lineage>
</organism>
<name>A0A367EYC4_9ACTN</name>
<dbReference type="EMBL" id="QOIL01000028">
    <property type="protein sequence ID" value="RCG22387.1"/>
    <property type="molecule type" value="Genomic_DNA"/>
</dbReference>
<dbReference type="Proteomes" id="UP000253094">
    <property type="component" value="Unassembled WGS sequence"/>
</dbReference>
<sequence length="63" mass="5907">MVVPAGGFMAFPVVGAEGLAVGGSAGDPAGAGVGRGGGTGFAAPEMPEFSVRSMLKAGNSPKA</sequence>
<evidence type="ECO:0000313" key="1">
    <source>
        <dbReference type="EMBL" id="RCG22387.1"/>
    </source>
</evidence>
<reference evidence="1 2" key="1">
    <citation type="submission" date="2018-06" db="EMBL/GenBank/DDBJ databases">
        <title>Sphaerisporangium craniellae sp. nov., isolated from a marine sponge in the South China Sea.</title>
        <authorList>
            <person name="Li L."/>
        </authorList>
    </citation>
    <scope>NUCLEOTIDE SEQUENCE [LARGE SCALE GENOMIC DNA]</scope>
    <source>
        <strain evidence="1 2">CCTCC AA 208026</strain>
    </source>
</reference>
<protein>
    <submittedName>
        <fullName evidence="1">Uncharacterized protein</fullName>
    </submittedName>
</protein>